<dbReference type="Proteomes" id="UP000287352">
    <property type="component" value="Unassembled WGS sequence"/>
</dbReference>
<reference evidence="3" key="1">
    <citation type="submission" date="2018-12" db="EMBL/GenBank/DDBJ databases">
        <title>Tengunoibacter tsumagoiensis gen. nov., sp. nov., Dictyobacter kobayashii sp. nov., D. alpinus sp. nov., and D. joshuensis sp. nov. and description of Dictyobacteraceae fam. nov. within the order Ktedonobacterales isolated from Tengu-no-mugimeshi.</title>
        <authorList>
            <person name="Wang C.M."/>
            <person name="Zheng Y."/>
            <person name="Sakai Y."/>
            <person name="Toyoda A."/>
            <person name="Minakuchi Y."/>
            <person name="Abe K."/>
            <person name="Yokota A."/>
            <person name="Yabe S."/>
        </authorList>
    </citation>
    <scope>NUCLEOTIDE SEQUENCE [LARGE SCALE GENOMIC DNA]</scope>
    <source>
        <strain evidence="3">Uno3</strain>
    </source>
</reference>
<evidence type="ECO:0000256" key="1">
    <source>
        <dbReference type="SAM" id="MobiDB-lite"/>
    </source>
</evidence>
<keyword evidence="3" id="KW-1185">Reference proteome</keyword>
<sequence>MVYIVKKVEHKRAALVANLGDLHRPLRVRPVRYLAREWWAIDTEDIWPGIVMDLRRLGFEATAMGEEVLVREGSPAYEPQLEGPNAEKGLKAFPTLHPTIQIRKESPKYSYWDDYAFEEIEDEEEDEEEDELEPEDLEADLY</sequence>
<dbReference type="EMBL" id="BIFR01000001">
    <property type="protein sequence ID" value="GCE11594.1"/>
    <property type="molecule type" value="Genomic_DNA"/>
</dbReference>
<gene>
    <name evidence="2" type="ORF">KTT_14530</name>
</gene>
<accession>A0A401ZXL6</accession>
<comment type="caution">
    <text evidence="2">The sequence shown here is derived from an EMBL/GenBank/DDBJ whole genome shotgun (WGS) entry which is preliminary data.</text>
</comment>
<feature type="region of interest" description="Disordered" evidence="1">
    <location>
        <begin position="117"/>
        <end position="142"/>
    </location>
</feature>
<organism evidence="2 3">
    <name type="scientific">Tengunoibacter tsumagoiensis</name>
    <dbReference type="NCBI Taxonomy" id="2014871"/>
    <lineage>
        <taxon>Bacteria</taxon>
        <taxon>Bacillati</taxon>
        <taxon>Chloroflexota</taxon>
        <taxon>Ktedonobacteria</taxon>
        <taxon>Ktedonobacterales</taxon>
        <taxon>Dictyobacteraceae</taxon>
        <taxon>Tengunoibacter</taxon>
    </lineage>
</organism>
<evidence type="ECO:0000313" key="2">
    <source>
        <dbReference type="EMBL" id="GCE11594.1"/>
    </source>
</evidence>
<name>A0A401ZXL6_9CHLR</name>
<proteinExistence type="predicted"/>
<dbReference type="AlphaFoldDB" id="A0A401ZXL6"/>
<evidence type="ECO:0000313" key="3">
    <source>
        <dbReference type="Proteomes" id="UP000287352"/>
    </source>
</evidence>
<protein>
    <submittedName>
        <fullName evidence="2">Uncharacterized protein</fullName>
    </submittedName>
</protein>